<evidence type="ECO:0000313" key="2">
    <source>
        <dbReference type="EMBL" id="AJY74043.1"/>
    </source>
</evidence>
<gene>
    <name evidence="2" type="ORF">VN24_04770</name>
</gene>
<dbReference type="AlphaFoldDB" id="A0A0D5NGJ9"/>
<dbReference type="EMBL" id="CP011058">
    <property type="protein sequence ID" value="AJY74043.1"/>
    <property type="molecule type" value="Genomic_DNA"/>
</dbReference>
<protein>
    <recommendedName>
        <fullName evidence="1">GP-PDE domain-containing protein</fullName>
    </recommendedName>
</protein>
<accession>A0A0D5NGJ9</accession>
<dbReference type="Gene3D" id="3.20.20.190">
    <property type="entry name" value="Phosphatidylinositol (PI) phosphodiesterase"/>
    <property type="match status" value="1"/>
</dbReference>
<dbReference type="PROSITE" id="PS51704">
    <property type="entry name" value="GP_PDE"/>
    <property type="match status" value="1"/>
</dbReference>
<dbReference type="OrthoDB" id="384721at2"/>
<dbReference type="PATRIC" id="fig|1126833.4.peg.1054"/>
<dbReference type="Pfam" id="PF03009">
    <property type="entry name" value="GDPD"/>
    <property type="match status" value="1"/>
</dbReference>
<evidence type="ECO:0000313" key="3">
    <source>
        <dbReference type="Proteomes" id="UP000032633"/>
    </source>
</evidence>
<name>A0A0D5NGJ9_9BACL</name>
<proteinExistence type="predicted"/>
<organism evidence="2 3">
    <name type="scientific">Paenibacillus beijingensis</name>
    <dbReference type="NCBI Taxonomy" id="1126833"/>
    <lineage>
        <taxon>Bacteria</taxon>
        <taxon>Bacillati</taxon>
        <taxon>Bacillota</taxon>
        <taxon>Bacilli</taxon>
        <taxon>Bacillales</taxon>
        <taxon>Paenibacillaceae</taxon>
        <taxon>Paenibacillus</taxon>
    </lineage>
</organism>
<dbReference type="SUPFAM" id="SSF51695">
    <property type="entry name" value="PLC-like phosphodiesterases"/>
    <property type="match status" value="1"/>
</dbReference>
<dbReference type="InterPro" id="IPR017946">
    <property type="entry name" value="PLC-like_Pdiesterase_TIM-brl"/>
</dbReference>
<reference evidence="2 3" key="1">
    <citation type="journal article" date="2015" name="J. Biotechnol.">
        <title>Complete genome sequence of Paenibacillus beijingensis 7188(T) (=DSM 24997(T)), a novel rhizobacterium from jujube garden soil.</title>
        <authorList>
            <person name="Kwak Y."/>
            <person name="Shin J.H."/>
        </authorList>
    </citation>
    <scope>NUCLEOTIDE SEQUENCE [LARGE SCALE GENOMIC DNA]</scope>
    <source>
        <strain evidence="2 3">DSM 24997</strain>
    </source>
</reference>
<dbReference type="STRING" id="1126833.VN24_04770"/>
<dbReference type="PANTHER" id="PTHR46211">
    <property type="entry name" value="GLYCEROPHOSPHORYL DIESTER PHOSPHODIESTERASE"/>
    <property type="match status" value="1"/>
</dbReference>
<dbReference type="HOGENOM" id="CLU_030006_3_6_9"/>
<reference evidence="3" key="2">
    <citation type="submission" date="2015-03" db="EMBL/GenBank/DDBJ databases">
        <title>Genome sequence of Paenibacillus beijingensis strain DSM 24997T.</title>
        <authorList>
            <person name="Kwak Y."/>
            <person name="Shin J.-H."/>
        </authorList>
    </citation>
    <scope>NUCLEOTIDE SEQUENCE [LARGE SCALE GENOMIC DNA]</scope>
    <source>
        <strain evidence="3">DSM 24997</strain>
    </source>
</reference>
<evidence type="ECO:0000259" key="1">
    <source>
        <dbReference type="PROSITE" id="PS51704"/>
    </source>
</evidence>
<dbReference type="KEGG" id="pbj:VN24_04770"/>
<feature type="domain" description="GP-PDE" evidence="1">
    <location>
        <begin position="6"/>
        <end position="245"/>
    </location>
</feature>
<dbReference type="GO" id="GO:0008081">
    <property type="term" value="F:phosphoric diester hydrolase activity"/>
    <property type="evidence" value="ECO:0007669"/>
    <property type="project" value="InterPro"/>
</dbReference>
<keyword evidence="3" id="KW-1185">Reference proteome</keyword>
<dbReference type="Proteomes" id="UP000032633">
    <property type="component" value="Chromosome"/>
</dbReference>
<dbReference type="GO" id="GO:0006629">
    <property type="term" value="P:lipid metabolic process"/>
    <property type="evidence" value="ECO:0007669"/>
    <property type="project" value="InterPro"/>
</dbReference>
<dbReference type="InterPro" id="IPR030395">
    <property type="entry name" value="GP_PDE_dom"/>
</dbReference>
<dbReference type="PANTHER" id="PTHR46211:SF14">
    <property type="entry name" value="GLYCEROPHOSPHODIESTER PHOSPHODIESTERASE"/>
    <property type="match status" value="1"/>
</dbReference>
<sequence>MAGRFPFITAHTGCMKTPDNTLLSVEAGIRAGADIIEDDIRVTKDRIPVLAHDDAIYTVDGGEYLISKHDFKELSELEIKAHGNDGRLHGLCKLEDMLKLLQASDKMANLDLKTDDSIEASAYLVTQYGMLDQVILSGCEKERALLVNRFRPELKKLLNANADLFLALDYKEAVIATCEEAMAASCLGINIHYRFVSSELLEYAASRGLPVCVWTVDDREGMKTFIGKGVYSITTRNVSVLAELKHSLGS</sequence>
<dbReference type="RefSeq" id="WP_045669479.1">
    <property type="nucleotide sequence ID" value="NZ_CP011058.1"/>
</dbReference>